<sequence>MAAAAGKRAQGNRALNLDQTLEDLRLKTTSDEDLLNILAKIEISAVQLQTVTSPRIRRFLKYVPTGAYHFDFIHRNPVFYFLNHGTFAPAERGRFLLAAELLGELRKHGEKNPGDKKEQSLSGLTNAQTLRTLSEFLHEVNRVGELQKFLSDRHLIDEEDARPQNRIKEFGEAETQALEKIATATEPLRNCRAIAELLEEMYRGAFEAFRVSFTHRTLRRAEDTELDALVKMIHCHEHHARTAEAEAEFRKAVDKAGETLARTQTTDIHEIQQPGAEYTREASFKISSRSLTARERTDVQFPVLAPSLSLLKHVAPPNVLFHPGAVFAILRAASREEGSEQIVELHAFNDFCATIGDILFAQTPEPRLRSARLADILHRTRAFYRLGLTPRTSATYVRMVTLRSIHRHSPRNEVAEAADHISFLAYNAHLHFLCLARYSNTFLFHHAKKLILEQQRSLLTGNRALEDVWTNAAFNVNRIFATRYDEDEFLRLTRGIPAAGRDYLYRDAANKWDDIGFPPEQEDVADPPPLPPQTDPTNEDIARACELLNGSDDGNAYNSLLPLSTYPDFDRILTKTTVIPQLTAILNASPAEARAHDDARLLKLIHACRLLMPRRLELYRSLVSLYNLLHYVSHTDLGLVKVLYSVIRNAVVHVSEITGEDHAFDSYLLEDLAAESFVLALETDVSQTLRRASRHRERIARRFAAHCRLCGLLPRTRASLYTNTNTVILSSRRAVILKVSLPTFAQRLESIVAENAELEDGLRFVTNADERILELLRSLTADAKAIPSFTDLTFSTRGIARLHAKIADAVQAYQMTLRDLCDERIQYNRAACEIFGATAAACRTLEKSRIAELGLRRCVTDATALIESHRSPPQAPIDDELDQESMSVLKKAFATDEGLDATPSRREMTGAARGAVTEDDFDYARERFVPPQSIGALRDWYVETREKAQRDLTTPLRLSRATGTPPP</sequence>
<protein>
    <submittedName>
        <fullName evidence="4">PR47</fullName>
    </submittedName>
</protein>
<dbReference type="RefSeq" id="NP_064153.1">
    <property type="nucleotide sequence ID" value="NC_002512.2"/>
</dbReference>
<reference evidence="4 5" key="2">
    <citation type="journal article" date="1996" name="J. Virol.">
        <title>Structure of the rat cytomegalovirus genome termini.</title>
        <authorList>
            <person name="Vink C."/>
            <person name="Beuken E."/>
            <person name="Bruggeman C.A."/>
        </authorList>
    </citation>
    <scope>NUCLEOTIDE SEQUENCE [LARGE SCALE GENOMIC DNA]</scope>
    <source>
        <strain evidence="4 5">Maastricht</strain>
    </source>
</reference>
<dbReference type="GeneID" id="940278"/>
<evidence type="ECO:0000256" key="2">
    <source>
        <dbReference type="ARBA" id="ARBA00022844"/>
    </source>
</evidence>
<dbReference type="InterPro" id="IPR007611">
    <property type="entry name" value="Herpes_U30"/>
</dbReference>
<reference evidence="4 5" key="5">
    <citation type="journal article" date="1998" name="Virology">
        <title>The Maastricht strain and England strain of rat cytomegalovirus represent different betaherpesvirus species rather than strains.</title>
        <authorList>
            <person name="Beisser P.S."/>
            <person name="Kaptein S.J."/>
            <person name="Beuken E."/>
            <person name="Bruggeman C.A."/>
            <person name="Vink C."/>
        </authorList>
    </citation>
    <scope>NUCLEOTIDE SEQUENCE [LARGE SCALE GENOMIC DNA]</scope>
    <source>
        <strain evidence="4 5">Maastricht</strain>
    </source>
</reference>
<reference evidence="4 5" key="4">
    <citation type="journal article" date="1998" name="J. Virol.">
        <title>The R33 G protein-coupled receptor gene of rat cytomegalovirus plays an essential role in the pathogenesis of viral infection.</title>
        <authorList>
            <person name="Beisser P.S."/>
            <person name="Vink C."/>
            <person name="Van Dam J.G."/>
            <person name="Grauls G."/>
            <person name="Vanherle S.J."/>
            <person name="Bruggeman C.A."/>
        </authorList>
    </citation>
    <scope>NUCLEOTIDE SEQUENCE [LARGE SCALE GENOMIC DNA]</scope>
    <source>
        <strain evidence="4 5">Maastricht</strain>
    </source>
</reference>
<reference evidence="4 5" key="3">
    <citation type="journal article" date="1997" name="J. Gen. Virol.">
        <title>Cloning and functional characterization of the origin of lytic-phase DNA replication of rat cytomegalovirus.</title>
        <authorList>
            <person name="Vink C."/>
            <person name="Beuken E."/>
            <person name="Bruggeman C.A."/>
        </authorList>
    </citation>
    <scope>NUCLEOTIDE SEQUENCE [LARGE SCALE GENOMIC DNA]</scope>
    <source>
        <strain evidence="4 5">Maastricht</strain>
    </source>
</reference>
<gene>
    <name evidence="4" type="primary">R47</name>
</gene>
<reference evidence="4 5" key="6">
    <citation type="journal article" date="1999" name="J. Gen. Virol.">
        <title>The rat cytomegalovirus R32 gene encodes a virion-associated protein that elicits a strong humoral immune response in infected rats.</title>
        <authorList>
            <person name="Beuken E."/>
            <person name="Grauls G."/>
            <person name="Bruggeman C.A."/>
            <person name="Vink C."/>
        </authorList>
    </citation>
    <scope>NUCLEOTIDE SEQUENCE [LARGE SCALE GENOMIC DNA]</scope>
    <source>
        <strain evidence="4 5">Maastricht</strain>
    </source>
</reference>
<reference evidence="4 5" key="10">
    <citation type="journal article" date="2000" name="Virus Res.">
        <title>Rat cytomegalovirus R89 is a highly conserved gene which expresses a spliced transcript.</title>
        <authorList>
            <person name="Gruijthuijsen Y.K."/>
            <person name="Beuken E."/>
            <person name="Bruggeman C.A."/>
            <person name="Vink C."/>
        </authorList>
    </citation>
    <scope>NUCLEOTIDE SEQUENCE [LARGE SCALE GENOMIC DNA]</scope>
    <source>
        <strain evidence="4 5">Maastricht</strain>
    </source>
</reference>
<keyword evidence="5" id="KW-1185">Reference proteome</keyword>
<keyword evidence="2" id="KW-0946">Virion</keyword>
<dbReference type="Pfam" id="PF04523">
    <property type="entry name" value="Herpes_U30"/>
    <property type="match status" value="1"/>
</dbReference>
<evidence type="ECO:0000313" key="4">
    <source>
        <dbReference type="EMBL" id="AAF99146.1"/>
    </source>
</evidence>
<organismHost>
    <name type="scientific">Rattus</name>
    <name type="common">rats</name>
    <dbReference type="NCBI Taxonomy" id="10114"/>
</organismHost>
<dbReference type="EMBL" id="AF232689">
    <property type="protein sequence ID" value="AAF99146.1"/>
    <property type="molecule type" value="Genomic_DNA"/>
</dbReference>
<reference evidence="4 5" key="7">
    <citation type="journal article" date="1999" name="J. Virol.">
        <title>Deletion of the R78 G protein-coupled receptor gene from rat cytomegalovirus results in an attenuated, syncytium-inducing mutant strain.</title>
        <authorList>
            <person name="Beisser P.S."/>
            <person name="Grauls G."/>
            <person name="Bruggeman C.A."/>
            <person name="Vink C."/>
        </authorList>
    </citation>
    <scope>NUCLEOTIDE SEQUENCE [LARGE SCALE GENOMIC DNA]</scope>
    <source>
        <strain evidence="4 5">Maastricht</strain>
    </source>
</reference>
<organism evidence="4 5">
    <name type="scientific">Rat cytomegalovirus (strain Maastricht)</name>
    <dbReference type="NCBI Taxonomy" id="79700"/>
    <lineage>
        <taxon>Viruses</taxon>
        <taxon>Duplodnaviria</taxon>
        <taxon>Heunggongvirae</taxon>
        <taxon>Peploviricota</taxon>
        <taxon>Herviviricetes</taxon>
        <taxon>Herpesvirales</taxon>
        <taxon>Orthoherpesviridae</taxon>
        <taxon>Betaherpesvirinae</taxon>
        <taxon>Muromegalovirus</taxon>
        <taxon>Muromegalovirus muridbeta2</taxon>
        <taxon>Murid betaherpesvirus 2</taxon>
    </lineage>
</organism>
<evidence type="ECO:0000313" key="5">
    <source>
        <dbReference type="Proteomes" id="UP000008288"/>
    </source>
</evidence>
<dbReference type="GO" id="GO:0044423">
    <property type="term" value="C:virion component"/>
    <property type="evidence" value="ECO:0007669"/>
    <property type="project" value="UniProtKB-KW"/>
</dbReference>
<evidence type="ECO:0000256" key="3">
    <source>
        <dbReference type="SAM" id="MobiDB-lite"/>
    </source>
</evidence>
<dbReference type="KEGG" id="vg:940278"/>
<reference evidence="4 5" key="8">
    <citation type="journal article" date="2000" name="J. Virol.">
        <title>The r144 major histocompatibility complex class I-like gene of rat cytomegalovirus is dispensable for both acute and long-term infection in the immunocompromised host.</title>
        <authorList>
            <person name="Beisser P.S."/>
            <person name="Kloover J.S."/>
            <person name="Grauls G.E."/>
            <person name="Blok M.J."/>
            <person name="Bruggeman C.A."/>
            <person name="Vink C."/>
        </authorList>
    </citation>
    <scope>NUCLEOTIDE SEQUENCE [LARGE SCALE GENOMIC DNA]</scope>
    <source>
        <strain evidence="4 5">Maastricht</strain>
    </source>
</reference>
<dbReference type="Proteomes" id="UP000008288">
    <property type="component" value="Segment"/>
</dbReference>
<dbReference type="OrthoDB" id="435at10239"/>
<keyword evidence="1" id="KW-0920">Virion tegument</keyword>
<feature type="region of interest" description="Disordered" evidence="3">
    <location>
        <begin position="948"/>
        <end position="967"/>
    </location>
</feature>
<accession>Q9DWE3</accession>
<evidence type="ECO:0000256" key="1">
    <source>
        <dbReference type="ARBA" id="ARBA00022580"/>
    </source>
</evidence>
<proteinExistence type="predicted"/>
<dbReference type="GO" id="GO:0019068">
    <property type="term" value="P:virion assembly"/>
    <property type="evidence" value="ECO:0007669"/>
    <property type="project" value="InterPro"/>
</dbReference>
<reference evidence="4 5" key="1">
    <citation type="journal article" date="1996" name="J. Gen. Virol.">
        <title>Cloning and sequence analysis of the genes encoding DNA polymerase, glycoprotein B, ICP18.5 and major DNA-binding protein of rat cytomegalovirus.</title>
        <authorList>
            <person name="Beuken E."/>
            <person name="Slobbe R."/>
            <person name="Bruggeman C.A."/>
            <person name="Vink C."/>
        </authorList>
    </citation>
    <scope>NUCLEOTIDE SEQUENCE [LARGE SCALE GENOMIC DNA]</scope>
    <source>
        <strain evidence="4 5">Maastricht</strain>
    </source>
</reference>
<name>Q9DWE3_RCMVM</name>
<reference evidence="4 5" key="9">
    <citation type="journal article" date="2000" name="J. Virol.">
        <title>Complete DNA sequence of the rat cytomegalovirus genome.</title>
        <authorList>
            <person name="Vink C."/>
            <person name="Beuken E."/>
            <person name="Bruggeman C.A."/>
        </authorList>
    </citation>
    <scope>NUCLEOTIDE SEQUENCE [LARGE SCALE GENOMIC DNA]</scope>
    <source>
        <strain evidence="4 5">Maastricht</strain>
    </source>
</reference>